<feature type="compositionally biased region" description="Low complexity" evidence="1">
    <location>
        <begin position="109"/>
        <end position="125"/>
    </location>
</feature>
<feature type="compositionally biased region" description="Polar residues" evidence="1">
    <location>
        <begin position="1618"/>
        <end position="1630"/>
    </location>
</feature>
<dbReference type="Gene3D" id="1.25.40.410">
    <property type="match status" value="1"/>
</dbReference>
<dbReference type="InterPro" id="IPR043161">
    <property type="entry name" value="DOCK_C_lobe_A"/>
</dbReference>
<feature type="compositionally biased region" description="Polar residues" evidence="1">
    <location>
        <begin position="137"/>
        <end position="149"/>
    </location>
</feature>
<evidence type="ECO:0000313" key="4">
    <source>
        <dbReference type="Proteomes" id="UP001054902"/>
    </source>
</evidence>
<feature type="region of interest" description="Disordered" evidence="1">
    <location>
        <begin position="473"/>
        <end position="514"/>
    </location>
</feature>
<feature type="compositionally biased region" description="Polar residues" evidence="1">
    <location>
        <begin position="917"/>
        <end position="926"/>
    </location>
</feature>
<comment type="caution">
    <text evidence="3">The sequence shown here is derived from an EMBL/GenBank/DDBJ whole genome shotgun (WGS) entry which is preliminary data.</text>
</comment>
<keyword evidence="4" id="KW-1185">Reference proteome</keyword>
<feature type="compositionally biased region" description="Basic and acidic residues" evidence="1">
    <location>
        <begin position="74"/>
        <end position="86"/>
    </location>
</feature>
<dbReference type="EMBL" id="BLLK01000032">
    <property type="protein sequence ID" value="GFH49114.1"/>
    <property type="molecule type" value="Genomic_DNA"/>
</dbReference>
<feature type="compositionally biased region" description="Polar residues" evidence="1">
    <location>
        <begin position="489"/>
        <end position="498"/>
    </location>
</feature>
<dbReference type="Proteomes" id="UP001054902">
    <property type="component" value="Unassembled WGS sequence"/>
</dbReference>
<feature type="compositionally biased region" description="Polar residues" evidence="1">
    <location>
        <begin position="327"/>
        <end position="340"/>
    </location>
</feature>
<evidence type="ECO:0000259" key="2">
    <source>
        <dbReference type="Pfam" id="PF06920"/>
    </source>
</evidence>
<dbReference type="InterPro" id="IPR046769">
    <property type="entry name" value="DOCKER_Lobe_A"/>
</dbReference>
<feature type="region of interest" description="Disordered" evidence="1">
    <location>
        <begin position="415"/>
        <end position="436"/>
    </location>
</feature>
<feature type="region of interest" description="Disordered" evidence="1">
    <location>
        <begin position="917"/>
        <end position="936"/>
    </location>
</feature>
<feature type="compositionally biased region" description="Polar residues" evidence="1">
    <location>
        <begin position="255"/>
        <end position="269"/>
    </location>
</feature>
<feature type="compositionally biased region" description="Basic and acidic residues" evidence="1">
    <location>
        <begin position="1"/>
        <end position="12"/>
    </location>
</feature>
<organism evidence="3 4">
    <name type="scientific">Chaetoceros tenuissimus</name>
    <dbReference type="NCBI Taxonomy" id="426638"/>
    <lineage>
        <taxon>Eukaryota</taxon>
        <taxon>Sar</taxon>
        <taxon>Stramenopiles</taxon>
        <taxon>Ochrophyta</taxon>
        <taxon>Bacillariophyta</taxon>
        <taxon>Coscinodiscophyceae</taxon>
        <taxon>Chaetocerotophycidae</taxon>
        <taxon>Chaetocerotales</taxon>
        <taxon>Chaetocerotaceae</taxon>
        <taxon>Chaetoceros</taxon>
    </lineage>
</organism>
<gene>
    <name evidence="3" type="ORF">CTEN210_05590</name>
</gene>
<feature type="region of interest" description="Disordered" evidence="1">
    <location>
        <begin position="227"/>
        <end position="362"/>
    </location>
</feature>
<feature type="compositionally biased region" description="Polar residues" evidence="1">
    <location>
        <begin position="420"/>
        <end position="431"/>
    </location>
</feature>
<evidence type="ECO:0000256" key="1">
    <source>
        <dbReference type="SAM" id="MobiDB-lite"/>
    </source>
</evidence>
<accession>A0AAD3H414</accession>
<protein>
    <recommendedName>
        <fullName evidence="2">DOCKER Lobe A domain-containing protein</fullName>
    </recommendedName>
</protein>
<sequence>MSRPRSRNDSRNRSRGRNVHIPESHDSSIINSNAPNGNKSGVFTRSTPMSSNQYEMNNNGIPHFATFDPVNLNQHDHDHSSNEYNRRMNEQSVAPNYAQPIRSKSGRFTNSSQYSTSGNSYSSRSSSRHRRGNSQGTNSLSSTVQSSNGHSHRRSESASSASKSSAFGKVFGEKNSSMNALDIVSEKISETSSMFSGRGMDAEDLATFKEVNLKAAEIESKYHDGIYTANKSRSQSARRSENNRVNDKRPMSAGNLRSVSVNSQTSQLQRQHRRNKDATPIQRNTRYEHNDNIDATYSKPPPIPAAASSSMSIESRNYGKKYRTRSKSPIPNRMSSPKISSRSRRNLKQSEGRPGLSEKDLQTQKYYSSKKFTFQSPQPLLTFRKIDLKLRTSFEKRKLMTVDELYEHARRQVEEEQGLASGTLSHSSSAVKSKLKKMSPSPQYLELLQKFESISQTRHLCWSPAASPEADPFYGWDYEDTSDDDNETEQSSSTNANSEVKRRKRLEKKRKETAAKRFGKYRRIDISEYIKNTLPDHQPLLTNIKRRLPMRSDVGFPRATEEEIQIKQMEIAKEAQLEEVSPRLIVLLGSDDLGHISDDESSALTFAGDEIMKVRRLRSYVKADVDKPRSQKAHPKPNICSIFAPPLDATSSSAEIWRPRPFLDQPVGVVRTIVVPAYISFGIGDVEPLVCRLSLYNLPKGNNNKSLRGKISEDFIFPAGDWGDRLEGKSGKMIAEKFGLNPASFQQKNLEKKALFSFDPTNICNNANDGNNMDSLYLYMQIMKVAHEEADEYYLDTSTPSSFKGLTKRGSQSKGDFSLLGKRARDALDTFGTQFLTPFCFGVIPLLRGETNVSDIIWPDGCTQTMQLVSCQYIQGSKDEFLDKIQRIAEYVKGNPPSPPDLDISLSAADSGSYDSHSTFGSFQQQKSHDEGKKKRRFLGLKSKRSKVQTSTDILNGLKAIDGAAVFYSSMIGSDFTQCLLESPRFIQNNDTQTRLLVDSSGDCAVMLNPEQSASSRPKRSDIIRLPPAETDAAYNDSFEIREVLYLPLKGCDGSSFSPLQSTSCNFLYLYPISILIDGNHHKKKGQCYSIRIRLVRQLQSKDSKTYVTEAAIYNPSCLGDPILQSIYTSIPINATRKKNSSSTDFFSRDEVKVRLPRVLDGSHFLQFSLYTVDIDSNLGERSGGIKQSLVGETLVPLSSTSTNEGSASKTSIAIPDGLHRIRLANFEFQLQSRLFSQVHVCDPSLVAVIQELSIDESDEIRRQGNVGNLLSRISNESIFSHFHLLFYSNLTALLDFDSPRFDFVTGEFSRNNDNSPIFESVKILLRLLLKLKEIGKNDELLRLQSRKYFKYILDFFDNKHISIDASEDAKGALEDSTHILDFDDSFSLGDDWFENESHPNKPSSLNPLSARIASRGKEIRLRQTLSSLKISSPLNRKAYGVSKTDRMKAEAELYESNQYYSERLADDDETVLSAATWQSQARQRSSAMSVSTPAHSYDQAKLKLDGASLSKDLHNLLYESDHAPFEASVMNGSVDTPLEKAKDFTKKLNTLAALLVRPCVTPSDNNVAGDGEGISNTILQSDDPRIQALRRKVGQSNKAPKKHIFGGSDDEEESPIVKSSRSKQITSNMRGHASVEPFELKLHSRNKANSAPFVYEILLQTWLHSFNKRMTRKNSSSEEYINPMNFLLVLEFLLPLCLKSLALRCSQKKRRIELMPSTTLDKKHLNILDPLIAHISFSIVLKASNADSTAFRDELLEANTLNDSIIEFLSGLLSVIHPAQAEILLTRYLNTIRDCEELSEDKHSKDNDQQIRYMQRLHVCRQLRLRAVEKISSLPRFLALNLPHRYESDNSYNSSNAASWIDQEMGGGDDKNTSFPISDDKLPRRHWLAEVLLDDCFSICHHACDMILHGIDPHTKQMRTKSSRIKQSSMKHRIPLSKTESKRQQSIANYAITLVYDCILRKQASDERFQDEEVLHRISSIFLQPIIKHTIDSIYLLSKLEAQDKIRCTWLMCLVYVLQEAPEVAIRKVLLSLCNEPGQNDSRPRKFLEALSLGASSFQGFASKTYSSSMTPWLIQESFNTISAAAIVLVDECCDVLSSRSSFELKNVTEGALSLLLSITSTPLSSVTLLRALGAVSHVLDKVGAIMFLSSAGDTLQHWGRILFSLMNSTSLSVRSMSVDLVISLFGSIFKECGSVDDVSQVFLTVLPEAVAREISMYGASKKLKNMECVEKSLWPLRRALADIDDADPVDDDRVDISLQPFLKHFCRACQAVVDGVFIEIRLLGEECLIVGSSIETVIGTYRISHSGKKYPLSWLFDADEESIIEIADFFSSESSPIQRIRWLLTLKKLHVLKGQWVEAAETLILTARTIADAMPHVKNIWRPSYFKEWSKLTALAKFSDDFLEPSSLSKQIGTKWRSNEMDDGVTNLPLPSISTLCNLLSLVMKEAIFLYDKESRTVPLAYSRSQEVLRIIMGVTEDHTSKSAMQNNRRGFRTNAQNIIEETASLRKVSASINEIVTKLAERLHLIAGNGSALTMTSMTNLFNDSDGEELGTIYVRVILYGKKIKRFQESTTIPTFLDWNIPYICRVPDAAIASALKNVRGKGEEYNYSLAKEICKAFAEPLCLALQNEANGHDVVFDYNLPASNDVDDDKTYITVSVLTSKQSRANDNVESKRFHVIGFDAETKRDVISEITVAKYFPCALSRQSVLVTTERNAS</sequence>
<proteinExistence type="predicted"/>
<reference evidence="3 4" key="1">
    <citation type="journal article" date="2021" name="Sci. Rep.">
        <title>The genome of the diatom Chaetoceros tenuissimus carries an ancient integrated fragment of an extant virus.</title>
        <authorList>
            <person name="Hongo Y."/>
            <person name="Kimura K."/>
            <person name="Takaki Y."/>
            <person name="Yoshida Y."/>
            <person name="Baba S."/>
            <person name="Kobayashi G."/>
            <person name="Nagasaki K."/>
            <person name="Hano T."/>
            <person name="Tomaru Y."/>
        </authorList>
    </citation>
    <scope>NUCLEOTIDE SEQUENCE [LARGE SCALE GENOMIC DNA]</scope>
    <source>
        <strain evidence="3 4">NIES-3715</strain>
    </source>
</reference>
<name>A0AAD3H414_9STRA</name>
<feature type="domain" description="DOCKER Lobe A" evidence="2">
    <location>
        <begin position="2327"/>
        <end position="2396"/>
    </location>
</feature>
<evidence type="ECO:0000313" key="3">
    <source>
        <dbReference type="EMBL" id="GFH49114.1"/>
    </source>
</evidence>
<feature type="compositionally biased region" description="Polar residues" evidence="1">
    <location>
        <begin position="27"/>
        <end position="60"/>
    </location>
</feature>
<feature type="compositionally biased region" description="Basic and acidic residues" evidence="1">
    <location>
        <begin position="348"/>
        <end position="362"/>
    </location>
</feature>
<feature type="compositionally biased region" description="Acidic residues" evidence="1">
    <location>
        <begin position="477"/>
        <end position="488"/>
    </location>
</feature>
<feature type="region of interest" description="Disordered" evidence="1">
    <location>
        <begin position="1"/>
        <end position="86"/>
    </location>
</feature>
<feature type="compositionally biased region" description="Basic and acidic residues" evidence="1">
    <location>
        <begin position="238"/>
        <end position="250"/>
    </location>
</feature>
<feature type="region of interest" description="Disordered" evidence="1">
    <location>
        <begin position="1598"/>
        <end position="1631"/>
    </location>
</feature>
<feature type="region of interest" description="Disordered" evidence="1">
    <location>
        <begin position="98"/>
        <end position="165"/>
    </location>
</feature>
<dbReference type="Pfam" id="PF06920">
    <property type="entry name" value="DHR-2_Lobe_A"/>
    <property type="match status" value="1"/>
</dbReference>